<comment type="caution">
    <text evidence="1">The sequence shown here is derived from an EMBL/GenBank/DDBJ whole genome shotgun (WGS) entry which is preliminary data.</text>
</comment>
<evidence type="ECO:0000313" key="1">
    <source>
        <dbReference type="EMBL" id="KII60251.1"/>
    </source>
</evidence>
<keyword evidence="2" id="KW-1185">Reference proteome</keyword>
<dbReference type="InterPro" id="IPR027417">
    <property type="entry name" value="P-loop_NTPase"/>
</dbReference>
<sequence>MNAAKPILDLLQNKRIAFAGELSTKPLNVNWIKKLSGSGDHILSRKLYKNDYREYQIDFPVMVASNAPPQFENVDAALPRRLMLLNFPTSFVTRPRRIGEKQIDSKLGDMIEKGTVLHRQFM</sequence>
<dbReference type="Proteomes" id="UP000031668">
    <property type="component" value="Unassembled WGS sequence"/>
</dbReference>
<gene>
    <name evidence="1" type="ORF">RF11_05314</name>
</gene>
<name>A0A0C2MES1_THEKT</name>
<proteinExistence type="predicted"/>
<accession>A0A0C2MES1</accession>
<reference evidence="1 2" key="1">
    <citation type="journal article" date="2014" name="Genome Biol. Evol.">
        <title>The genome of the myxosporean Thelohanellus kitauei shows adaptations to nutrient acquisition within its fish host.</title>
        <authorList>
            <person name="Yang Y."/>
            <person name="Xiong J."/>
            <person name="Zhou Z."/>
            <person name="Huo F."/>
            <person name="Miao W."/>
            <person name="Ran C."/>
            <person name="Liu Y."/>
            <person name="Zhang J."/>
            <person name="Feng J."/>
            <person name="Wang M."/>
            <person name="Wang M."/>
            <person name="Wang L."/>
            <person name="Yao B."/>
        </authorList>
    </citation>
    <scope>NUCLEOTIDE SEQUENCE [LARGE SCALE GENOMIC DNA]</scope>
    <source>
        <strain evidence="1">Wuqing</strain>
    </source>
</reference>
<dbReference type="AlphaFoldDB" id="A0A0C2MES1"/>
<dbReference type="Gene3D" id="3.40.50.300">
    <property type="entry name" value="P-loop containing nucleotide triphosphate hydrolases"/>
    <property type="match status" value="1"/>
</dbReference>
<protein>
    <submittedName>
        <fullName evidence="1">Uncharacterized protein</fullName>
    </submittedName>
</protein>
<dbReference type="EMBL" id="JWZT01005735">
    <property type="protein sequence ID" value="KII60251.1"/>
    <property type="molecule type" value="Genomic_DNA"/>
</dbReference>
<organism evidence="1 2">
    <name type="scientific">Thelohanellus kitauei</name>
    <name type="common">Myxosporean</name>
    <dbReference type="NCBI Taxonomy" id="669202"/>
    <lineage>
        <taxon>Eukaryota</taxon>
        <taxon>Metazoa</taxon>
        <taxon>Cnidaria</taxon>
        <taxon>Myxozoa</taxon>
        <taxon>Myxosporea</taxon>
        <taxon>Bivalvulida</taxon>
        <taxon>Platysporina</taxon>
        <taxon>Myxobolidae</taxon>
        <taxon>Thelohanellus</taxon>
    </lineage>
</organism>
<evidence type="ECO:0000313" key="2">
    <source>
        <dbReference type="Proteomes" id="UP000031668"/>
    </source>
</evidence>